<evidence type="ECO:0000313" key="1">
    <source>
        <dbReference type="EMBL" id="KYP35507.1"/>
    </source>
</evidence>
<dbReference type="Gramene" id="C.cajan_45576.t">
    <property type="protein sequence ID" value="C.cajan_45576.t"/>
    <property type="gene ID" value="C.cajan_45576"/>
</dbReference>
<keyword evidence="2" id="KW-1185">Reference proteome</keyword>
<dbReference type="Proteomes" id="UP000075243">
    <property type="component" value="Unassembled WGS sequence"/>
</dbReference>
<gene>
    <name evidence="1" type="ORF">KK1_043457</name>
</gene>
<dbReference type="EMBL" id="KQ484370">
    <property type="protein sequence ID" value="KYP35507.1"/>
    <property type="molecule type" value="Genomic_DNA"/>
</dbReference>
<accession>A0A151QYX6</accession>
<proteinExistence type="predicted"/>
<dbReference type="AlphaFoldDB" id="A0A151QYX6"/>
<name>A0A151QYX6_CAJCA</name>
<organism evidence="1 2">
    <name type="scientific">Cajanus cajan</name>
    <name type="common">Pigeon pea</name>
    <name type="synonym">Cajanus indicus</name>
    <dbReference type="NCBI Taxonomy" id="3821"/>
    <lineage>
        <taxon>Eukaryota</taxon>
        <taxon>Viridiplantae</taxon>
        <taxon>Streptophyta</taxon>
        <taxon>Embryophyta</taxon>
        <taxon>Tracheophyta</taxon>
        <taxon>Spermatophyta</taxon>
        <taxon>Magnoliopsida</taxon>
        <taxon>eudicotyledons</taxon>
        <taxon>Gunneridae</taxon>
        <taxon>Pentapetalae</taxon>
        <taxon>rosids</taxon>
        <taxon>fabids</taxon>
        <taxon>Fabales</taxon>
        <taxon>Fabaceae</taxon>
        <taxon>Papilionoideae</taxon>
        <taxon>50 kb inversion clade</taxon>
        <taxon>NPAAA clade</taxon>
        <taxon>indigoferoid/millettioid clade</taxon>
        <taxon>Phaseoleae</taxon>
        <taxon>Cajanus</taxon>
    </lineage>
</organism>
<evidence type="ECO:0000313" key="2">
    <source>
        <dbReference type="Proteomes" id="UP000075243"/>
    </source>
</evidence>
<sequence length="55" mass="6846">MNGSSLMFFYHYLTVRQWNLDFIKTKDLTRRRFVCMHMEIDHDQPVVGRAWFRNH</sequence>
<protein>
    <submittedName>
        <fullName evidence="1">Uncharacterized protein</fullName>
    </submittedName>
</protein>
<reference evidence="1" key="1">
    <citation type="journal article" date="2012" name="Nat. Biotechnol.">
        <title>Draft genome sequence of pigeonpea (Cajanus cajan), an orphan legume crop of resource-poor farmers.</title>
        <authorList>
            <person name="Varshney R.K."/>
            <person name="Chen W."/>
            <person name="Li Y."/>
            <person name="Bharti A.K."/>
            <person name="Saxena R.K."/>
            <person name="Schlueter J.A."/>
            <person name="Donoghue M.T."/>
            <person name="Azam S."/>
            <person name="Fan G."/>
            <person name="Whaley A.M."/>
            <person name="Farmer A.D."/>
            <person name="Sheridan J."/>
            <person name="Iwata A."/>
            <person name="Tuteja R."/>
            <person name="Penmetsa R.V."/>
            <person name="Wu W."/>
            <person name="Upadhyaya H.D."/>
            <person name="Yang S.P."/>
            <person name="Shah T."/>
            <person name="Saxena K.B."/>
            <person name="Michael T."/>
            <person name="McCombie W.R."/>
            <person name="Yang B."/>
            <person name="Zhang G."/>
            <person name="Yang H."/>
            <person name="Wang J."/>
            <person name="Spillane C."/>
            <person name="Cook D.R."/>
            <person name="May G.D."/>
            <person name="Xu X."/>
            <person name="Jackson S.A."/>
        </authorList>
    </citation>
    <scope>NUCLEOTIDE SEQUENCE [LARGE SCALE GENOMIC DNA]</scope>
</reference>